<dbReference type="PANTHER" id="PTHR42981">
    <property type="entry name" value="PYRUVATE DEHYDROGENASE [UBIQUINONE]"/>
    <property type="match status" value="1"/>
</dbReference>
<dbReference type="Proteomes" id="UP000440096">
    <property type="component" value="Unassembled WGS sequence"/>
</dbReference>
<dbReference type="InterPro" id="IPR011766">
    <property type="entry name" value="TPP_enzyme_TPP-bd"/>
</dbReference>
<keyword evidence="9" id="KW-1185">Reference proteome</keyword>
<dbReference type="SUPFAM" id="SSF52467">
    <property type="entry name" value="DHS-like NAD/FAD-binding domain"/>
    <property type="match status" value="1"/>
</dbReference>
<feature type="domain" description="Thiamine pyrophosphate enzyme central" evidence="5">
    <location>
        <begin position="197"/>
        <end position="325"/>
    </location>
</feature>
<dbReference type="InterPro" id="IPR047212">
    <property type="entry name" value="TPP_POXB-like"/>
</dbReference>
<dbReference type="InterPro" id="IPR000399">
    <property type="entry name" value="TPP-bd_CS"/>
</dbReference>
<dbReference type="Pfam" id="PF00205">
    <property type="entry name" value="TPP_enzyme_M"/>
    <property type="match status" value="1"/>
</dbReference>
<dbReference type="Gene3D" id="3.40.50.970">
    <property type="match status" value="2"/>
</dbReference>
<evidence type="ECO:0000256" key="4">
    <source>
        <dbReference type="SAM" id="MobiDB-lite"/>
    </source>
</evidence>
<feature type="domain" description="Thiamine pyrophosphate enzyme N-terminal TPP-binding" evidence="7">
    <location>
        <begin position="4"/>
        <end position="115"/>
    </location>
</feature>
<organism evidence="8 9">
    <name type="scientific">Amycolatopsis pithecellobii</name>
    <dbReference type="NCBI Taxonomy" id="664692"/>
    <lineage>
        <taxon>Bacteria</taxon>
        <taxon>Bacillati</taxon>
        <taxon>Actinomycetota</taxon>
        <taxon>Actinomycetes</taxon>
        <taxon>Pseudonocardiales</taxon>
        <taxon>Pseudonocardiaceae</taxon>
        <taxon>Amycolatopsis</taxon>
    </lineage>
</organism>
<dbReference type="InterPro" id="IPR047211">
    <property type="entry name" value="POXB-like"/>
</dbReference>
<evidence type="ECO:0000256" key="2">
    <source>
        <dbReference type="ARBA" id="ARBA00023052"/>
    </source>
</evidence>
<evidence type="ECO:0000313" key="8">
    <source>
        <dbReference type="EMBL" id="MTD52934.1"/>
    </source>
</evidence>
<dbReference type="GO" id="GO:0000287">
    <property type="term" value="F:magnesium ion binding"/>
    <property type="evidence" value="ECO:0007669"/>
    <property type="project" value="InterPro"/>
</dbReference>
<keyword evidence="8" id="KW-0670">Pyruvate</keyword>
<gene>
    <name evidence="8" type="ORF">GKO32_02940</name>
</gene>
<evidence type="ECO:0000259" key="7">
    <source>
        <dbReference type="Pfam" id="PF02776"/>
    </source>
</evidence>
<protein>
    <submittedName>
        <fullName evidence="8">Pyruvate oxidase</fullName>
    </submittedName>
</protein>
<dbReference type="EMBL" id="WMBA01000003">
    <property type="protein sequence ID" value="MTD52934.1"/>
    <property type="molecule type" value="Genomic_DNA"/>
</dbReference>
<reference evidence="8 9" key="1">
    <citation type="submission" date="2019-11" db="EMBL/GenBank/DDBJ databases">
        <title>Draft genome of Amycolatopsis RM579.</title>
        <authorList>
            <person name="Duangmal K."/>
            <person name="Mingma R."/>
        </authorList>
    </citation>
    <scope>NUCLEOTIDE SEQUENCE [LARGE SCALE GENOMIC DNA]</scope>
    <source>
        <strain evidence="8 9">RM579</strain>
    </source>
</reference>
<comment type="caution">
    <text evidence="8">The sequence shown here is derived from an EMBL/GenBank/DDBJ whole genome shotgun (WGS) entry which is preliminary data.</text>
</comment>
<evidence type="ECO:0000256" key="3">
    <source>
        <dbReference type="RuleBase" id="RU362132"/>
    </source>
</evidence>
<dbReference type="PANTHER" id="PTHR42981:SF2">
    <property type="entry name" value="PYRUVATE DEHYDROGENASE [UBIQUINONE]"/>
    <property type="match status" value="1"/>
</dbReference>
<dbReference type="OrthoDB" id="4959782at2"/>
<keyword evidence="2 3" id="KW-0786">Thiamine pyrophosphate</keyword>
<dbReference type="InterPro" id="IPR012001">
    <property type="entry name" value="Thiamin_PyroP_enz_TPP-bd_dom"/>
</dbReference>
<feature type="domain" description="Thiamine pyrophosphate enzyme TPP-binding" evidence="6">
    <location>
        <begin position="387"/>
        <end position="533"/>
    </location>
</feature>
<evidence type="ECO:0000259" key="6">
    <source>
        <dbReference type="Pfam" id="PF02775"/>
    </source>
</evidence>
<name>A0A6N7Z0G4_9PSEU</name>
<dbReference type="GO" id="GO:0030976">
    <property type="term" value="F:thiamine pyrophosphate binding"/>
    <property type="evidence" value="ECO:0007669"/>
    <property type="project" value="InterPro"/>
</dbReference>
<sequence>MAKTTSDLIVERLLDWGIDTCFGLNGDAINGFFEALRTHADRMRFVHVRHEENAALAAVGYAKFTGRPAACVATAGPGAVHLLNGLYDAEMDGVPVIAITGMTYHDVIGAHLLQDLNSDYLFRDACAFSERVMGPAHAVNATDLAVRKALAAHAPAHLAIPVDTQAQTEDTHSPKNPPGHTSTAMPERAPAPSRGDLEQAAETLNSCGKVVIVAGAGARGCGDELERVADLLAAPIVKAGLGKDVVPDDSPYTTGGMGIIGTRPSHEAMEQCDGLLIVGSATAFHEFWPKPDQARGVQIDRNPARIGLRYPVESGLVGDARTALIDLMPLLRRKSDRAFLEHAQAGMRRWWDVLREEARDHSTPMRPQTITWELSELLPDNAIVTGDAGTVTAWAGRLRLRRGMNYSFSGTHCTMGSAVPYAIGAKIAHPERPVIAFNGDGAMSMGLGELATLAQYALPVTVIVLHNNSLALEVWEQNALLGNPQYGCDLHSIDFAKVAEGCGLRAFRIEKTEEAHQMLAEAIDHNGPSLVECVVDPYAAPYTDTIKDSHADKILAAYEKGEPEAPRMARSLLEPARLPMAPAVQHAEHELRRYT</sequence>
<evidence type="ECO:0000313" key="9">
    <source>
        <dbReference type="Proteomes" id="UP000440096"/>
    </source>
</evidence>
<dbReference type="Gene3D" id="3.40.50.1220">
    <property type="entry name" value="TPP-binding domain"/>
    <property type="match status" value="1"/>
</dbReference>
<dbReference type="AlphaFoldDB" id="A0A6N7Z0G4"/>
<evidence type="ECO:0000259" key="5">
    <source>
        <dbReference type="Pfam" id="PF00205"/>
    </source>
</evidence>
<evidence type="ECO:0000256" key="1">
    <source>
        <dbReference type="ARBA" id="ARBA00007812"/>
    </source>
</evidence>
<accession>A0A6N7Z0G4</accession>
<proteinExistence type="inferred from homology"/>
<dbReference type="RefSeq" id="WP_154755195.1">
    <property type="nucleotide sequence ID" value="NZ_WMBA01000003.1"/>
</dbReference>
<dbReference type="Pfam" id="PF02776">
    <property type="entry name" value="TPP_enzyme_N"/>
    <property type="match status" value="1"/>
</dbReference>
<dbReference type="GO" id="GO:0003824">
    <property type="term" value="F:catalytic activity"/>
    <property type="evidence" value="ECO:0007669"/>
    <property type="project" value="InterPro"/>
</dbReference>
<feature type="region of interest" description="Disordered" evidence="4">
    <location>
        <begin position="160"/>
        <end position="198"/>
    </location>
</feature>
<dbReference type="PROSITE" id="PS00187">
    <property type="entry name" value="TPP_ENZYMES"/>
    <property type="match status" value="1"/>
</dbReference>
<dbReference type="InterPro" id="IPR012000">
    <property type="entry name" value="Thiamin_PyroP_enz_cen_dom"/>
</dbReference>
<dbReference type="InterPro" id="IPR029061">
    <property type="entry name" value="THDP-binding"/>
</dbReference>
<dbReference type="InterPro" id="IPR029035">
    <property type="entry name" value="DHS-like_NAD/FAD-binding_dom"/>
</dbReference>
<dbReference type="SUPFAM" id="SSF52518">
    <property type="entry name" value="Thiamin diphosphate-binding fold (THDP-binding)"/>
    <property type="match status" value="2"/>
</dbReference>
<dbReference type="CDD" id="cd02014">
    <property type="entry name" value="TPP_POX"/>
    <property type="match status" value="1"/>
</dbReference>
<comment type="similarity">
    <text evidence="1 3">Belongs to the TPP enzyme family.</text>
</comment>
<dbReference type="Pfam" id="PF02775">
    <property type="entry name" value="TPP_enzyme_C"/>
    <property type="match status" value="1"/>
</dbReference>